<keyword evidence="4" id="KW-0028">Amino-acid biosynthesis</keyword>
<comment type="caution">
    <text evidence="9">The sequence shown here is derived from an EMBL/GenBank/DDBJ whole genome shotgun (WGS) entry which is preliminary data.</text>
</comment>
<dbReference type="AlphaFoldDB" id="A0AAV5GSK2"/>
<evidence type="ECO:0000313" key="9">
    <source>
        <dbReference type="EMBL" id="GJN92477.1"/>
    </source>
</evidence>
<dbReference type="GO" id="GO:0004084">
    <property type="term" value="F:branched-chain-amino-acid transaminase activity"/>
    <property type="evidence" value="ECO:0007669"/>
    <property type="project" value="InterPro"/>
</dbReference>
<evidence type="ECO:0008006" key="11">
    <source>
        <dbReference type="Google" id="ProtNLM"/>
    </source>
</evidence>
<dbReference type="GO" id="GO:0005739">
    <property type="term" value="C:mitochondrion"/>
    <property type="evidence" value="ECO:0007669"/>
    <property type="project" value="TreeGrafter"/>
</dbReference>
<feature type="transmembrane region" description="Helical" evidence="8">
    <location>
        <begin position="12"/>
        <end position="38"/>
    </location>
</feature>
<accession>A0AAV5GSK2</accession>
<dbReference type="Pfam" id="PF01063">
    <property type="entry name" value="Aminotran_4"/>
    <property type="match status" value="1"/>
</dbReference>
<dbReference type="InterPro" id="IPR005786">
    <property type="entry name" value="B_amino_transII"/>
</dbReference>
<sequence>MAVPVSRPYLGLVALTWALSVVSLGLSAHAIAAGTIFPNGEFHGILIQSVFAWTYNTLFSTVFLVGSLVASTSVFFGAAAHFVVFFLGFLQAIVSAGSFSAIINKLGYPEMTNIYKAFYGVGFTAAFIVMFTAIWAGLTYVSGRATEPAPTKPEKEEHFSMPRLSLAPLRHALRPRAAALPFRAAAMHVSARALEPAVPPAPSAAGAPSVGSSAPGAVDAFTGEITRRADIDVSLEAHATPSRLEIELTKNPKTIPPTSQLVFGRQFTDHMLCIPWNSQTGWGAPKIQPYQPLQLDPSSTVLHYAPTLFEGLKAYKGKDGVPRLFRPDKNMERMNRSAARLAFPTFTGEHVTELIKKLVEVDSDWVPTDPGTSLYIRPTMIGTQAGLGVGASTDILLFVIMSPVGPYYSTGFKPVKLYATTKDVRAWPGGTGGYKLGSNYAAGVVPQQQAAALGYQQDMILPGVTRDSILTLLRDHASGKNKLDGLPEKLIVSERNITMPEVAEAAKNGTLREIFGSGTASPLSPLAAIVSCVDGIGYKDELVPVPCGSDGLGDIARVMLREIVGRQTGAIPSDWSFPVEKSS</sequence>
<evidence type="ECO:0000256" key="6">
    <source>
        <dbReference type="ARBA" id="ARBA00022898"/>
    </source>
</evidence>
<evidence type="ECO:0000256" key="7">
    <source>
        <dbReference type="ARBA" id="ARBA00023304"/>
    </source>
</evidence>
<evidence type="ECO:0000256" key="5">
    <source>
        <dbReference type="ARBA" id="ARBA00022679"/>
    </source>
</evidence>
<gene>
    <name evidence="9" type="ORF">Rhopal_005507-T1</name>
</gene>
<evidence type="ECO:0000256" key="8">
    <source>
        <dbReference type="SAM" id="Phobius"/>
    </source>
</evidence>
<keyword evidence="10" id="KW-1185">Reference proteome</keyword>
<dbReference type="Proteomes" id="UP001342314">
    <property type="component" value="Unassembled WGS sequence"/>
</dbReference>
<keyword evidence="8" id="KW-1133">Transmembrane helix</keyword>
<evidence type="ECO:0000256" key="4">
    <source>
        <dbReference type="ARBA" id="ARBA00022605"/>
    </source>
</evidence>
<keyword evidence="5" id="KW-0808">Transferase</keyword>
<reference evidence="9 10" key="1">
    <citation type="submission" date="2021-12" db="EMBL/GenBank/DDBJ databases">
        <title>High titer production of polyol ester of fatty acids by Rhodotorula paludigena BS15 towards product separation-free biomass refinery.</title>
        <authorList>
            <person name="Mano J."/>
            <person name="Ono H."/>
            <person name="Tanaka T."/>
            <person name="Naito K."/>
            <person name="Sushida H."/>
            <person name="Ike M."/>
            <person name="Tokuyasu K."/>
            <person name="Kitaoka M."/>
        </authorList>
    </citation>
    <scope>NUCLEOTIDE SEQUENCE [LARGE SCALE GENOMIC DNA]</scope>
    <source>
        <strain evidence="9 10">BS15</strain>
    </source>
</reference>
<feature type="transmembrane region" description="Helical" evidence="8">
    <location>
        <begin position="82"/>
        <end position="103"/>
    </location>
</feature>
<evidence type="ECO:0000256" key="3">
    <source>
        <dbReference type="ARBA" id="ARBA00022576"/>
    </source>
</evidence>
<dbReference type="FunFam" id="3.30.470.10:FF:000005">
    <property type="entry name" value="Branched-chain-amino-acid aminotransferase"/>
    <property type="match status" value="1"/>
</dbReference>
<dbReference type="PANTHER" id="PTHR11825">
    <property type="entry name" value="SUBGROUP IIII AMINOTRANSFERASE"/>
    <property type="match status" value="1"/>
</dbReference>
<keyword evidence="7" id="KW-0100">Branched-chain amino acid biosynthesis</keyword>
<dbReference type="GO" id="GO:0009098">
    <property type="term" value="P:L-leucine biosynthetic process"/>
    <property type="evidence" value="ECO:0007669"/>
    <property type="project" value="TreeGrafter"/>
</dbReference>
<dbReference type="Gene3D" id="3.30.470.10">
    <property type="match status" value="1"/>
</dbReference>
<name>A0AAV5GSK2_9BASI</name>
<keyword evidence="3" id="KW-0032">Aminotransferase</keyword>
<comment type="similarity">
    <text evidence="2">Belongs to the class-IV pyridoxal-phosphate-dependent aminotransferase family.</text>
</comment>
<feature type="transmembrane region" description="Helical" evidence="8">
    <location>
        <begin position="115"/>
        <end position="138"/>
    </location>
</feature>
<dbReference type="InterPro" id="IPR043131">
    <property type="entry name" value="BCAT-like_N"/>
</dbReference>
<keyword evidence="6" id="KW-0663">Pyridoxal phosphate</keyword>
<comment type="cofactor">
    <cofactor evidence="1">
        <name>pyridoxal 5'-phosphate</name>
        <dbReference type="ChEBI" id="CHEBI:597326"/>
    </cofactor>
</comment>
<dbReference type="InterPro" id="IPR001544">
    <property type="entry name" value="Aminotrans_IV"/>
</dbReference>
<protein>
    <recommendedName>
        <fullName evidence="11">Branched-chain amino acid aminotransferase</fullName>
    </recommendedName>
</protein>
<evidence type="ECO:0000313" key="10">
    <source>
        <dbReference type="Proteomes" id="UP001342314"/>
    </source>
</evidence>
<keyword evidence="8" id="KW-0812">Transmembrane</keyword>
<dbReference type="GO" id="GO:0009099">
    <property type="term" value="P:L-valine biosynthetic process"/>
    <property type="evidence" value="ECO:0007669"/>
    <property type="project" value="TreeGrafter"/>
</dbReference>
<evidence type="ECO:0000256" key="2">
    <source>
        <dbReference type="ARBA" id="ARBA00009320"/>
    </source>
</evidence>
<dbReference type="PANTHER" id="PTHR11825:SF44">
    <property type="entry name" value="BRANCHED-CHAIN-AMINO-ACID AMINOTRANSFERASE"/>
    <property type="match status" value="1"/>
</dbReference>
<dbReference type="EMBL" id="BQKY01000011">
    <property type="protein sequence ID" value="GJN92477.1"/>
    <property type="molecule type" value="Genomic_DNA"/>
</dbReference>
<proteinExistence type="inferred from homology"/>
<dbReference type="SUPFAM" id="SSF56752">
    <property type="entry name" value="D-aminoacid aminotransferase-like PLP-dependent enzymes"/>
    <property type="match status" value="1"/>
</dbReference>
<dbReference type="InterPro" id="IPR043132">
    <property type="entry name" value="BCAT-like_C"/>
</dbReference>
<organism evidence="9 10">
    <name type="scientific">Rhodotorula paludigena</name>
    <dbReference type="NCBI Taxonomy" id="86838"/>
    <lineage>
        <taxon>Eukaryota</taxon>
        <taxon>Fungi</taxon>
        <taxon>Dikarya</taxon>
        <taxon>Basidiomycota</taxon>
        <taxon>Pucciniomycotina</taxon>
        <taxon>Microbotryomycetes</taxon>
        <taxon>Sporidiobolales</taxon>
        <taxon>Sporidiobolaceae</taxon>
        <taxon>Rhodotorula</taxon>
    </lineage>
</organism>
<evidence type="ECO:0000256" key="1">
    <source>
        <dbReference type="ARBA" id="ARBA00001933"/>
    </source>
</evidence>
<feature type="transmembrane region" description="Helical" evidence="8">
    <location>
        <begin position="50"/>
        <end position="76"/>
    </location>
</feature>
<keyword evidence="8" id="KW-0472">Membrane</keyword>
<dbReference type="Gene3D" id="3.20.10.10">
    <property type="entry name" value="D-amino Acid Aminotransferase, subunit A, domain 2"/>
    <property type="match status" value="2"/>
</dbReference>
<dbReference type="InterPro" id="IPR036038">
    <property type="entry name" value="Aminotransferase-like"/>
</dbReference>